<dbReference type="InterPro" id="IPR002110">
    <property type="entry name" value="Ankyrin_rpt"/>
</dbReference>
<dbReference type="Gene3D" id="1.25.40.20">
    <property type="entry name" value="Ankyrin repeat-containing domain"/>
    <property type="match status" value="3"/>
</dbReference>
<evidence type="ECO:0000259" key="4">
    <source>
        <dbReference type="PROSITE" id="PS50202"/>
    </source>
</evidence>
<dbReference type="InterPro" id="IPR013783">
    <property type="entry name" value="Ig-like_fold"/>
</dbReference>
<reference evidence="5 6" key="1">
    <citation type="journal article" date="2006" name="Science">
        <title>The genome of black cottonwood, Populus trichocarpa (Torr. &amp; Gray).</title>
        <authorList>
            <person name="Tuskan G.A."/>
            <person name="Difazio S."/>
            <person name="Jansson S."/>
            <person name="Bohlmann J."/>
            <person name="Grigoriev I."/>
            <person name="Hellsten U."/>
            <person name="Putnam N."/>
            <person name="Ralph S."/>
            <person name="Rombauts S."/>
            <person name="Salamov A."/>
            <person name="Schein J."/>
            <person name="Sterck L."/>
            <person name="Aerts A."/>
            <person name="Bhalerao R.R."/>
            <person name="Bhalerao R.P."/>
            <person name="Blaudez D."/>
            <person name="Boerjan W."/>
            <person name="Brun A."/>
            <person name="Brunner A."/>
            <person name="Busov V."/>
            <person name="Campbell M."/>
            <person name="Carlson J."/>
            <person name="Chalot M."/>
            <person name="Chapman J."/>
            <person name="Chen G.L."/>
            <person name="Cooper D."/>
            <person name="Coutinho P.M."/>
            <person name="Couturier J."/>
            <person name="Covert S."/>
            <person name="Cronk Q."/>
            <person name="Cunningham R."/>
            <person name="Davis J."/>
            <person name="Degroeve S."/>
            <person name="Dejardin A."/>
            <person name="Depamphilis C."/>
            <person name="Detter J."/>
            <person name="Dirks B."/>
            <person name="Dubchak I."/>
            <person name="Duplessis S."/>
            <person name="Ehlting J."/>
            <person name="Ellis B."/>
            <person name="Gendler K."/>
            <person name="Goodstein D."/>
            <person name="Gribskov M."/>
            <person name="Grimwood J."/>
            <person name="Groover A."/>
            <person name="Gunter L."/>
            <person name="Hamberger B."/>
            <person name="Heinze B."/>
            <person name="Helariutta Y."/>
            <person name="Henrissat B."/>
            <person name="Holligan D."/>
            <person name="Holt R."/>
            <person name="Huang W."/>
            <person name="Islam-Faridi N."/>
            <person name="Jones S."/>
            <person name="Jones-Rhoades M."/>
            <person name="Jorgensen R."/>
            <person name="Joshi C."/>
            <person name="Kangasjarvi J."/>
            <person name="Karlsson J."/>
            <person name="Kelleher C."/>
            <person name="Kirkpatrick R."/>
            <person name="Kirst M."/>
            <person name="Kohler A."/>
            <person name="Kalluri U."/>
            <person name="Larimer F."/>
            <person name="Leebens-Mack J."/>
            <person name="Leple J.C."/>
            <person name="Locascio P."/>
            <person name="Lou Y."/>
            <person name="Lucas S."/>
            <person name="Martin F."/>
            <person name="Montanini B."/>
            <person name="Napoli C."/>
            <person name="Nelson D.R."/>
            <person name="Nelson C."/>
            <person name="Nieminen K."/>
            <person name="Nilsson O."/>
            <person name="Pereda V."/>
            <person name="Peter G."/>
            <person name="Philippe R."/>
            <person name="Pilate G."/>
            <person name="Poliakov A."/>
            <person name="Razumovskaya J."/>
            <person name="Richardson P."/>
            <person name="Rinaldi C."/>
            <person name="Ritland K."/>
            <person name="Rouze P."/>
            <person name="Ryaboy D."/>
            <person name="Schmutz J."/>
            <person name="Schrader J."/>
            <person name="Segerman B."/>
            <person name="Shin H."/>
            <person name="Siddiqui A."/>
            <person name="Sterky F."/>
            <person name="Terry A."/>
            <person name="Tsai C.J."/>
            <person name="Uberbacher E."/>
            <person name="Unneberg P."/>
            <person name="Vahala J."/>
            <person name="Wall K."/>
            <person name="Wessler S."/>
            <person name="Yang G."/>
            <person name="Yin T."/>
            <person name="Douglas C."/>
            <person name="Marra M."/>
            <person name="Sandberg G."/>
            <person name="Van de Peer Y."/>
            <person name="Rokhsar D."/>
        </authorList>
    </citation>
    <scope>NUCLEOTIDE SEQUENCE [LARGE SCALE GENOMIC DNA]</scope>
    <source>
        <strain evidence="6">cv. Nisqually</strain>
    </source>
</reference>
<organism evidence="5 6">
    <name type="scientific">Populus trichocarpa</name>
    <name type="common">Western balsam poplar</name>
    <name type="synonym">Populus balsamifera subsp. trichocarpa</name>
    <dbReference type="NCBI Taxonomy" id="3694"/>
    <lineage>
        <taxon>Eukaryota</taxon>
        <taxon>Viridiplantae</taxon>
        <taxon>Streptophyta</taxon>
        <taxon>Embryophyta</taxon>
        <taxon>Tracheophyta</taxon>
        <taxon>Spermatophyta</taxon>
        <taxon>Magnoliopsida</taxon>
        <taxon>eudicotyledons</taxon>
        <taxon>Gunneridae</taxon>
        <taxon>Pentapetalae</taxon>
        <taxon>rosids</taxon>
        <taxon>fabids</taxon>
        <taxon>Malpighiales</taxon>
        <taxon>Salicaceae</taxon>
        <taxon>Saliceae</taxon>
        <taxon>Populus</taxon>
    </lineage>
</organism>
<dbReference type="SUPFAM" id="SSF48403">
    <property type="entry name" value="Ankyrin repeat"/>
    <property type="match status" value="1"/>
</dbReference>
<dbReference type="PROSITE" id="PS50202">
    <property type="entry name" value="MSP"/>
    <property type="match status" value="1"/>
</dbReference>
<dbReference type="AlphaFoldDB" id="A0A2K2BM91"/>
<evidence type="ECO:0000256" key="3">
    <source>
        <dbReference type="PROSITE-ProRule" id="PRU00023"/>
    </source>
</evidence>
<dbReference type="PRINTS" id="PR01415">
    <property type="entry name" value="ANKYRIN"/>
</dbReference>
<dbReference type="SMART" id="SM00248">
    <property type="entry name" value="ANK"/>
    <property type="match status" value="8"/>
</dbReference>
<dbReference type="InterPro" id="IPR008962">
    <property type="entry name" value="PapD-like_sf"/>
</dbReference>
<feature type="repeat" description="ANK" evidence="3">
    <location>
        <begin position="289"/>
        <end position="311"/>
    </location>
</feature>
<evidence type="ECO:0000313" key="6">
    <source>
        <dbReference type="Proteomes" id="UP000006729"/>
    </source>
</evidence>
<dbReference type="PROSITE" id="PS50297">
    <property type="entry name" value="ANK_REP_REGION"/>
    <property type="match status" value="4"/>
</dbReference>
<dbReference type="PANTHER" id="PTHR24198:SF165">
    <property type="entry name" value="ANKYRIN REPEAT-CONTAINING PROTEIN-RELATED"/>
    <property type="match status" value="1"/>
</dbReference>
<protein>
    <recommendedName>
        <fullName evidence="4">MSP domain-containing protein</fullName>
    </recommendedName>
</protein>
<dbReference type="InParanoid" id="A0A2K2BM91"/>
<evidence type="ECO:0000313" key="5">
    <source>
        <dbReference type="EMBL" id="PNT50898.1"/>
    </source>
</evidence>
<accession>A0A2K2BM91</accession>
<dbReference type="Proteomes" id="UP000006729">
    <property type="component" value="Chromosome 2"/>
</dbReference>
<proteinExistence type="predicted"/>
<dbReference type="InterPro" id="IPR036770">
    <property type="entry name" value="Ankyrin_rpt-contain_sf"/>
</dbReference>
<keyword evidence="1" id="KW-0677">Repeat</keyword>
<dbReference type="EMBL" id="CM009291">
    <property type="protein sequence ID" value="PNT50898.1"/>
    <property type="molecule type" value="Genomic_DNA"/>
</dbReference>
<evidence type="ECO:0000256" key="2">
    <source>
        <dbReference type="ARBA" id="ARBA00023043"/>
    </source>
</evidence>
<name>A0A2K2BM91_POPTR</name>
<feature type="repeat" description="ANK" evidence="3">
    <location>
        <begin position="411"/>
        <end position="443"/>
    </location>
</feature>
<dbReference type="STRING" id="3694.A0A2K2BM91"/>
<dbReference type="Gene3D" id="2.60.40.10">
    <property type="entry name" value="Immunoglobulins"/>
    <property type="match status" value="1"/>
</dbReference>
<gene>
    <name evidence="5" type="ORF">POPTR_002G213200</name>
</gene>
<dbReference type="PROSITE" id="PS50088">
    <property type="entry name" value="ANK_REPEAT"/>
    <property type="match status" value="4"/>
</dbReference>
<dbReference type="Pfam" id="PF12796">
    <property type="entry name" value="Ank_2"/>
    <property type="match status" value="2"/>
</dbReference>
<keyword evidence="2 3" id="KW-0040">ANK repeat</keyword>
<evidence type="ECO:0000256" key="1">
    <source>
        <dbReference type="ARBA" id="ARBA00022737"/>
    </source>
</evidence>
<dbReference type="InterPro" id="IPR000535">
    <property type="entry name" value="MSP_dom"/>
</dbReference>
<feature type="repeat" description="ANK" evidence="3">
    <location>
        <begin position="378"/>
        <end position="410"/>
    </location>
</feature>
<dbReference type="SUPFAM" id="SSF49354">
    <property type="entry name" value="PapD-like"/>
    <property type="match status" value="1"/>
</dbReference>
<dbReference type="PANTHER" id="PTHR24198">
    <property type="entry name" value="ANKYRIN REPEAT AND PROTEIN KINASE DOMAIN-CONTAINING PROTEIN"/>
    <property type="match status" value="1"/>
</dbReference>
<keyword evidence="6" id="KW-1185">Reference proteome</keyword>
<sequence>MDRLVKADVKEVEIAYKGSQNCSTTFRLTNLMHTMSVAISLSTTNPSAFSFAQPFSIIPPLSSSSYTIVLSQLSEQPPLSTPPDAISVKSSMLPTGKAHQDELRRLFSKPGPHIFRDATIPVYLVGPQVAEYIISNHTQITDVSGYFNRAICRCTGSQITGLLKSAVPSGNLNLVTSLIDRGGNVNCKDSEGRSLISLAVQAGQIDVVKVLTASGCVIDGSIDKVLHYAAAINRVDLMDVLCDSFENIEVNSADLRGRTPIHVAASRGHVEVIRFCVSAGGKTGVLDHDASSPLHLAAQKGHLETTEYLLDCSDYSVKHAVNKEGKTAFSIAVDNGHSHLYDLLHMGDVLQRAARVDDVNGIKSCLAEGAEVNRSDQNGWTPLHRAAFKGRIESVKVLLNHGAQVNAVDNAGYTPLHCAVEAGHMQVALLLVAHGASAKVKSLKGIVPLNMDCFKNHPSLVKPLCQEEKKSETEVSVSDHETN</sequence>
<feature type="repeat" description="ANK" evidence="3">
    <location>
        <begin position="256"/>
        <end position="288"/>
    </location>
</feature>
<feature type="domain" description="MSP" evidence="4">
    <location>
        <begin position="2"/>
        <end position="125"/>
    </location>
</feature>